<dbReference type="Pfam" id="PF13412">
    <property type="entry name" value="HTH_24"/>
    <property type="match status" value="1"/>
</dbReference>
<dbReference type="GO" id="GO:0042732">
    <property type="term" value="P:D-xylose metabolic process"/>
    <property type="evidence" value="ECO:0007669"/>
    <property type="project" value="UniProtKB-KW"/>
</dbReference>
<dbReference type="Gene3D" id="1.10.10.10">
    <property type="entry name" value="Winged helix-like DNA-binding domain superfamily/Winged helix DNA-binding domain"/>
    <property type="match status" value="1"/>
</dbReference>
<keyword evidence="3" id="KW-0119">Carbohydrate metabolism</keyword>
<dbReference type="SUPFAM" id="SSF53067">
    <property type="entry name" value="Actin-like ATPase domain"/>
    <property type="match status" value="1"/>
</dbReference>
<dbReference type="OrthoDB" id="9796533at2"/>
<comment type="caution">
    <text evidence="4">The sequence shown here is derived from an EMBL/GenBank/DDBJ whole genome shotgun (WGS) entry which is preliminary data.</text>
</comment>
<dbReference type="PANTHER" id="PTHR18964">
    <property type="entry name" value="ROK (REPRESSOR, ORF, KINASE) FAMILY"/>
    <property type="match status" value="1"/>
</dbReference>
<organism evidence="4 5">
    <name type="scientific">Oceanobacillus piezotolerans</name>
    <dbReference type="NCBI Taxonomy" id="2448030"/>
    <lineage>
        <taxon>Bacteria</taxon>
        <taxon>Bacillati</taxon>
        <taxon>Bacillota</taxon>
        <taxon>Bacilli</taxon>
        <taxon>Bacillales</taxon>
        <taxon>Bacillaceae</taxon>
        <taxon>Oceanobacillus</taxon>
    </lineage>
</organism>
<dbReference type="InterPro" id="IPR049874">
    <property type="entry name" value="ROK_cs"/>
</dbReference>
<comment type="similarity">
    <text evidence="2">Belongs to the ROK (NagC/XylR) family.</text>
</comment>
<keyword evidence="3" id="KW-0859">Xylose metabolism</keyword>
<dbReference type="AlphaFoldDB" id="A0A498D4N3"/>
<name>A0A498D4N3_9BACI</name>
<protein>
    <submittedName>
        <fullName evidence="4">ROK family transcriptional regulator</fullName>
    </submittedName>
</protein>
<dbReference type="Pfam" id="PF00480">
    <property type="entry name" value="ROK"/>
    <property type="match status" value="1"/>
</dbReference>
<keyword evidence="5" id="KW-1185">Reference proteome</keyword>
<reference evidence="4 5" key="1">
    <citation type="submission" date="2018-10" db="EMBL/GenBank/DDBJ databases">
        <title>Oceanobacillus sp. YLB-02 draft genome.</title>
        <authorList>
            <person name="Yu L."/>
        </authorList>
    </citation>
    <scope>NUCLEOTIDE SEQUENCE [LARGE SCALE GENOMIC DNA]</scope>
    <source>
        <strain evidence="4 5">YLB-02</strain>
    </source>
</reference>
<dbReference type="InterPro" id="IPR043129">
    <property type="entry name" value="ATPase_NBD"/>
</dbReference>
<evidence type="ECO:0000256" key="2">
    <source>
        <dbReference type="ARBA" id="ARBA00006479"/>
    </source>
</evidence>
<dbReference type="InterPro" id="IPR036390">
    <property type="entry name" value="WH_DNA-bd_sf"/>
</dbReference>
<evidence type="ECO:0000256" key="3">
    <source>
        <dbReference type="ARBA" id="ARBA00022629"/>
    </source>
</evidence>
<accession>A0A498D4N3</accession>
<evidence type="ECO:0000256" key="1">
    <source>
        <dbReference type="ARBA" id="ARBA00002486"/>
    </source>
</evidence>
<dbReference type="InterPro" id="IPR036388">
    <property type="entry name" value="WH-like_DNA-bd_sf"/>
</dbReference>
<dbReference type="Proteomes" id="UP000270219">
    <property type="component" value="Unassembled WGS sequence"/>
</dbReference>
<sequence length="401" mass="44842">MVTGDGAYIKKINRSLILKEIVKHGYISRADLSKTTGLNKATISVQVSDLLEEKLVYETKHEHQAIGRRPIMLSINAQVGYVLGIDLDYPTTQFTISDLAGTPVEHHIIQLDTKDYNTVTKLIADQIDTYKERYSHALYGLISAIIGVHGTINTDESLHFIPKFNWRKKDLKATLLQSVDLPITIENNANLAAYSERVYNHHQDYDLLSILLTSGIGVGIIINGGLYKGYHGYAGEMGHMIISPDGKPCSCGNHGCWERYASEPRILDELSVTLNKPNLSFDDIQEFIDEQNLQVVECFKRFIKYLAIGINNIINMHNPETIVLNSKLLKLYPKAIEELKSHLNCSISRYRNIVLSDLADRACVLGACALAIEQFLEVPELILTIPEAALHLEATESPLTV</sequence>
<comment type="function">
    <text evidence="1">Transcriptional repressor of xylose-utilizing enzymes.</text>
</comment>
<evidence type="ECO:0000313" key="4">
    <source>
        <dbReference type="EMBL" id="RLL40703.1"/>
    </source>
</evidence>
<dbReference type="PROSITE" id="PS01125">
    <property type="entry name" value="ROK"/>
    <property type="match status" value="1"/>
</dbReference>
<dbReference type="Gene3D" id="3.30.420.40">
    <property type="match status" value="2"/>
</dbReference>
<dbReference type="InterPro" id="IPR000600">
    <property type="entry name" value="ROK"/>
</dbReference>
<gene>
    <name evidence="4" type="ORF">D8M04_18220</name>
</gene>
<dbReference type="SUPFAM" id="SSF46785">
    <property type="entry name" value="Winged helix' DNA-binding domain"/>
    <property type="match status" value="1"/>
</dbReference>
<evidence type="ECO:0000313" key="5">
    <source>
        <dbReference type="Proteomes" id="UP000270219"/>
    </source>
</evidence>
<dbReference type="PANTHER" id="PTHR18964:SF149">
    <property type="entry name" value="BIFUNCTIONAL UDP-N-ACETYLGLUCOSAMINE 2-EPIMERASE_N-ACETYLMANNOSAMINE KINASE"/>
    <property type="match status" value="1"/>
</dbReference>
<proteinExistence type="inferred from homology"/>
<dbReference type="EMBL" id="RCHR01000010">
    <property type="protein sequence ID" value="RLL40703.1"/>
    <property type="molecule type" value="Genomic_DNA"/>
</dbReference>
<dbReference type="RefSeq" id="WP_121524842.1">
    <property type="nucleotide sequence ID" value="NZ_RCHR01000010.1"/>
</dbReference>